<name>A0A1V8M7X0_9GAMM</name>
<reference evidence="2 3" key="1">
    <citation type="submission" date="2015-12" db="EMBL/GenBank/DDBJ databases">
        <authorList>
            <person name="Shamseldin A."/>
            <person name="Moawad H."/>
            <person name="Abd El-Rahim W.M."/>
            <person name="Sadowsky M.J."/>
        </authorList>
    </citation>
    <scope>NUCLEOTIDE SEQUENCE [LARGE SCALE GENOMIC DNA]</scope>
    <source>
        <strain evidence="2 3">WF1</strain>
    </source>
</reference>
<dbReference type="PANTHER" id="PTHR38568:SF1">
    <property type="entry name" value="DUF445 DOMAIN-CONTAINING PROTEIN"/>
    <property type="match status" value="1"/>
</dbReference>
<dbReference type="AlphaFoldDB" id="A0A1V8M7X0"/>
<gene>
    <name evidence="2" type="ORF">AU255_07205</name>
</gene>
<organism evidence="2 3">
    <name type="scientific">Methyloprofundus sedimenti</name>
    <dbReference type="NCBI Taxonomy" id="1420851"/>
    <lineage>
        <taxon>Bacteria</taxon>
        <taxon>Pseudomonadati</taxon>
        <taxon>Pseudomonadota</taxon>
        <taxon>Gammaproteobacteria</taxon>
        <taxon>Methylococcales</taxon>
        <taxon>Methylococcaceae</taxon>
        <taxon>Methyloprofundus</taxon>
    </lineage>
</organism>
<keyword evidence="1" id="KW-0812">Transmembrane</keyword>
<dbReference type="EMBL" id="LPUF01000001">
    <property type="protein sequence ID" value="OQK17645.1"/>
    <property type="molecule type" value="Genomic_DNA"/>
</dbReference>
<feature type="transmembrane region" description="Helical" evidence="1">
    <location>
        <begin position="9"/>
        <end position="29"/>
    </location>
</feature>
<keyword evidence="1" id="KW-1133">Transmembrane helix</keyword>
<proteinExistence type="predicted"/>
<evidence type="ECO:0000313" key="3">
    <source>
        <dbReference type="Proteomes" id="UP000191980"/>
    </source>
</evidence>
<keyword evidence="3" id="KW-1185">Reference proteome</keyword>
<protein>
    <recommendedName>
        <fullName evidence="4">DUF445 domain-containing protein</fullName>
    </recommendedName>
</protein>
<comment type="caution">
    <text evidence="2">The sequence shown here is derived from an EMBL/GenBank/DDBJ whole genome shotgun (WGS) entry which is preliminary data.</text>
</comment>
<evidence type="ECO:0000256" key="1">
    <source>
        <dbReference type="SAM" id="Phobius"/>
    </source>
</evidence>
<feature type="transmembrane region" description="Helical" evidence="1">
    <location>
        <begin position="219"/>
        <end position="239"/>
    </location>
</feature>
<keyword evidence="1" id="KW-0472">Membrane</keyword>
<dbReference type="STRING" id="1420851.AU255_07205"/>
<feature type="transmembrane region" description="Helical" evidence="1">
    <location>
        <begin position="35"/>
        <end position="54"/>
    </location>
</feature>
<evidence type="ECO:0008006" key="4">
    <source>
        <dbReference type="Google" id="ProtNLM"/>
    </source>
</evidence>
<dbReference type="PANTHER" id="PTHR38568">
    <property type="entry name" value="DUF445 DOMAIN-CONTAINING PROTEIN-RELATED"/>
    <property type="match status" value="1"/>
</dbReference>
<dbReference type="Proteomes" id="UP000191980">
    <property type="component" value="Unassembled WGS sequence"/>
</dbReference>
<evidence type="ECO:0000313" key="2">
    <source>
        <dbReference type="EMBL" id="OQK17645.1"/>
    </source>
</evidence>
<dbReference type="OrthoDB" id="5565224at2"/>
<dbReference type="RefSeq" id="WP_080522255.1">
    <property type="nucleotide sequence ID" value="NZ_LPUF01000001.1"/>
</dbReference>
<sequence length="240" mass="26986">MKKIFNKSFITNFLAAVIIAAGYFSPVYADLIKAIGFFALSGALTNWIAIHMLFEKVPFLYGSGIIPNRFEEFKGSIKHLMMCQFFTVENIEHFIETEEQEGEKVLNLEPLLAAVDYDRIFESLITSIMESSFGAMLQMMGGEEALIPLKEPFTAKMQVTLTEMVESDKFKAALKQGLNAHQIGEDIISKIETVIDKRLAELTPQTVKEMVQQIIHEHLGWLVVWGGLFGGIMGAAFYFV</sequence>
<accession>A0A1V8M7X0</accession>